<evidence type="ECO:0000256" key="1">
    <source>
        <dbReference type="SAM" id="Phobius"/>
    </source>
</evidence>
<dbReference type="RefSeq" id="WP_144978008.1">
    <property type="nucleotide sequence ID" value="NZ_CP036289.1"/>
</dbReference>
<gene>
    <name evidence="2" type="ORF">Pan97_53820</name>
</gene>
<dbReference type="OrthoDB" id="290114at2"/>
<feature type="transmembrane region" description="Helical" evidence="1">
    <location>
        <begin position="20"/>
        <end position="38"/>
    </location>
</feature>
<feature type="transmembrane region" description="Helical" evidence="1">
    <location>
        <begin position="44"/>
        <end position="65"/>
    </location>
</feature>
<dbReference type="Proteomes" id="UP000318626">
    <property type="component" value="Chromosome"/>
</dbReference>
<keyword evidence="1" id="KW-0812">Transmembrane</keyword>
<keyword evidence="3" id="KW-1185">Reference proteome</keyword>
<name>A0A518CGF5_9BACT</name>
<keyword evidence="1" id="KW-0472">Membrane</keyword>
<accession>A0A518CGF5</accession>
<protein>
    <submittedName>
        <fullName evidence="2">Uncharacterized protein</fullName>
    </submittedName>
</protein>
<dbReference type="KEGG" id="bvo:Pan97_53820"/>
<dbReference type="EMBL" id="CP036289">
    <property type="protein sequence ID" value="QDU78297.1"/>
    <property type="molecule type" value="Genomic_DNA"/>
</dbReference>
<reference evidence="3" key="1">
    <citation type="submission" date="2019-02" db="EMBL/GenBank/DDBJ databases">
        <title>Deep-cultivation of Planctomycetes and their phenomic and genomic characterization uncovers novel biology.</title>
        <authorList>
            <person name="Wiegand S."/>
            <person name="Jogler M."/>
            <person name="Boedeker C."/>
            <person name="Pinto D."/>
            <person name="Vollmers J."/>
            <person name="Rivas-Marin E."/>
            <person name="Kohn T."/>
            <person name="Peeters S.H."/>
            <person name="Heuer A."/>
            <person name="Rast P."/>
            <person name="Oberbeckmann S."/>
            <person name="Bunk B."/>
            <person name="Jeske O."/>
            <person name="Meyerdierks A."/>
            <person name="Storesund J.E."/>
            <person name="Kallscheuer N."/>
            <person name="Luecker S."/>
            <person name="Lage O.M."/>
            <person name="Pohl T."/>
            <person name="Merkel B.J."/>
            <person name="Hornburger P."/>
            <person name="Mueller R.-W."/>
            <person name="Bruemmer F."/>
            <person name="Labrenz M."/>
            <person name="Spormann A.M."/>
            <person name="Op den Camp H."/>
            <person name="Overmann J."/>
            <person name="Amann R."/>
            <person name="Jetten M.S.M."/>
            <person name="Mascher T."/>
            <person name="Medema M.H."/>
            <person name="Devos D.P."/>
            <person name="Kaster A.-K."/>
            <person name="Ovreas L."/>
            <person name="Rohde M."/>
            <person name="Galperin M.Y."/>
            <person name="Jogler C."/>
        </authorList>
    </citation>
    <scope>NUCLEOTIDE SEQUENCE [LARGE SCALE GENOMIC DNA]</scope>
    <source>
        <strain evidence="3">Pan97</strain>
    </source>
</reference>
<sequence>MKRQLGFGTRRGQIPTGTILMMVGVMDIIMAVGLWFFMGQGDMSMSMFCGLMGLSGLGLIGFGFMQNLK</sequence>
<proteinExistence type="predicted"/>
<evidence type="ECO:0000313" key="3">
    <source>
        <dbReference type="Proteomes" id="UP000318626"/>
    </source>
</evidence>
<evidence type="ECO:0000313" key="2">
    <source>
        <dbReference type="EMBL" id="QDU78297.1"/>
    </source>
</evidence>
<keyword evidence="1" id="KW-1133">Transmembrane helix</keyword>
<organism evidence="2 3">
    <name type="scientific">Bremerella volcania</name>
    <dbReference type="NCBI Taxonomy" id="2527984"/>
    <lineage>
        <taxon>Bacteria</taxon>
        <taxon>Pseudomonadati</taxon>
        <taxon>Planctomycetota</taxon>
        <taxon>Planctomycetia</taxon>
        <taxon>Pirellulales</taxon>
        <taxon>Pirellulaceae</taxon>
        <taxon>Bremerella</taxon>
    </lineage>
</organism>
<dbReference type="AlphaFoldDB" id="A0A518CGF5"/>